<evidence type="ECO:0000256" key="4">
    <source>
        <dbReference type="ARBA" id="ARBA00004196"/>
    </source>
</evidence>
<keyword evidence="8 11" id="KW-0547">Nucleotide-binding</keyword>
<evidence type="ECO:0000313" key="15">
    <source>
        <dbReference type="Proteomes" id="UP000634529"/>
    </source>
</evidence>
<dbReference type="Pfam" id="PF00149">
    <property type="entry name" value="Metallophos"/>
    <property type="match status" value="1"/>
</dbReference>
<evidence type="ECO:0000256" key="6">
    <source>
        <dbReference type="ARBA" id="ARBA00022723"/>
    </source>
</evidence>
<feature type="domain" description="5'-Nucleotidase C-terminal" evidence="13">
    <location>
        <begin position="320"/>
        <end position="490"/>
    </location>
</feature>
<keyword evidence="15" id="KW-1185">Reference proteome</keyword>
<dbReference type="InterPro" id="IPR006146">
    <property type="entry name" value="5'-Nucleotdase_CS"/>
</dbReference>
<comment type="catalytic activity">
    <reaction evidence="1">
        <text>a ribonucleoside 3'-phosphate + H2O = a ribonucleoside + phosphate</text>
        <dbReference type="Rhea" id="RHEA:10144"/>
        <dbReference type="ChEBI" id="CHEBI:13197"/>
        <dbReference type="ChEBI" id="CHEBI:15377"/>
        <dbReference type="ChEBI" id="CHEBI:18254"/>
        <dbReference type="ChEBI" id="CHEBI:43474"/>
        <dbReference type="EC" id="3.1.3.6"/>
    </reaction>
</comment>
<evidence type="ECO:0000256" key="1">
    <source>
        <dbReference type="ARBA" id="ARBA00000527"/>
    </source>
</evidence>
<evidence type="ECO:0000256" key="5">
    <source>
        <dbReference type="ARBA" id="ARBA00006654"/>
    </source>
</evidence>
<dbReference type="InterPro" id="IPR004843">
    <property type="entry name" value="Calcineurin-like_PHP"/>
</dbReference>
<evidence type="ECO:0000256" key="3">
    <source>
        <dbReference type="ARBA" id="ARBA00001968"/>
    </source>
</evidence>
<evidence type="ECO:0000259" key="12">
    <source>
        <dbReference type="Pfam" id="PF00149"/>
    </source>
</evidence>
<dbReference type="InterPro" id="IPR006179">
    <property type="entry name" value="5_nucleotidase/apyrase"/>
</dbReference>
<evidence type="ECO:0000259" key="13">
    <source>
        <dbReference type="Pfam" id="PF02872"/>
    </source>
</evidence>
<comment type="catalytic activity">
    <reaction evidence="2">
        <text>a nucleoside 2',3'-cyclic phosphate + H2O = a nucleoside 3'-phosphate + H(+)</text>
        <dbReference type="Rhea" id="RHEA:19621"/>
        <dbReference type="ChEBI" id="CHEBI:15377"/>
        <dbReference type="ChEBI" id="CHEBI:15378"/>
        <dbReference type="ChEBI" id="CHEBI:66949"/>
        <dbReference type="ChEBI" id="CHEBI:66954"/>
        <dbReference type="EC" id="3.1.4.16"/>
    </reaction>
</comment>
<comment type="subcellular location">
    <subcellularLocation>
        <location evidence="4">Cell envelope</location>
    </subcellularLocation>
</comment>
<keyword evidence="7" id="KW-0732">Signal</keyword>
<evidence type="ECO:0000313" key="14">
    <source>
        <dbReference type="EMBL" id="MBD8499989.1"/>
    </source>
</evidence>
<gene>
    <name evidence="14" type="ORF">IFO66_16965</name>
</gene>
<dbReference type="InterPro" id="IPR029052">
    <property type="entry name" value="Metallo-depent_PP-like"/>
</dbReference>
<sequence>MMKNGQNSCKVTILATSDLHGAVMPWSYGDHSLQQSGLAKLATLIHGIRSSNSNTVLIDNGDLIQGTPLSYIHTKIERDAIHPLVKCMNTLQYDAGVLGNHEFNYGLDVLRDVVKQSNFPWLSANIVNKQDNRPSFGPPYIVKTFANNIRVGIVGLTTQYVPHWELPSHIEGLEFKDAVETAQQWVKHLREQEQVDVVVAAYHGGFERDIITGELTEEDTGENQGFQLCEQIKGIDVLITGHQHRNLAAEVHGVSVVQPGMQGSYLAQIDLELEHSSVGWQVVDKRVELLGVEGVCADLDIIELMRPYEVKTQRWLDKPIGKLNGDMRILDAMQARIEEHPLIEFIHTVQMHYGGTRISCTSLFDNRSPGFSTNITMREVVSNYIYPNTLRVIRITGQDIKDALEQSARYFKLSDDGEITVNDSFLYPKPQHYNYDMWEGIEYELDISRPEGQRVTLLEVEGSPVQMEAHFDVAMNNYRAGGGGSYPMFVGKPVVKDIPTEMAELIVSYIMERGTIEGGVNHNWRVVNKRVDTID</sequence>
<protein>
    <submittedName>
        <fullName evidence="14">Bifunctional metallophosphatase/5'-nucleotidase</fullName>
    </submittedName>
</protein>
<dbReference type="SUPFAM" id="SSF55816">
    <property type="entry name" value="5'-nucleotidase (syn. UDP-sugar hydrolase), C-terminal domain"/>
    <property type="match status" value="1"/>
</dbReference>
<dbReference type="PRINTS" id="PR01607">
    <property type="entry name" value="APYRASEFAMLY"/>
</dbReference>
<dbReference type="InterPro" id="IPR041827">
    <property type="entry name" value="CpdB_N"/>
</dbReference>
<dbReference type="PANTHER" id="PTHR11575">
    <property type="entry name" value="5'-NUCLEOTIDASE-RELATED"/>
    <property type="match status" value="1"/>
</dbReference>
<dbReference type="InterPro" id="IPR008334">
    <property type="entry name" value="5'-Nucleotdase_C"/>
</dbReference>
<feature type="domain" description="Calcineurin-like phosphoesterase" evidence="12">
    <location>
        <begin position="12"/>
        <end position="245"/>
    </location>
</feature>
<comment type="similarity">
    <text evidence="5 11">Belongs to the 5'-nucleotidase family.</text>
</comment>
<organism evidence="14 15">
    <name type="scientific">Paenibacillus arenosi</name>
    <dbReference type="NCBI Taxonomy" id="2774142"/>
    <lineage>
        <taxon>Bacteria</taxon>
        <taxon>Bacillati</taxon>
        <taxon>Bacillota</taxon>
        <taxon>Bacilli</taxon>
        <taxon>Bacillales</taxon>
        <taxon>Paenibacillaceae</taxon>
        <taxon>Paenibacillus</taxon>
    </lineage>
</organism>
<evidence type="ECO:0000256" key="8">
    <source>
        <dbReference type="ARBA" id="ARBA00022741"/>
    </source>
</evidence>
<dbReference type="RefSeq" id="WP_192026308.1">
    <property type="nucleotide sequence ID" value="NZ_JACYTN010000017.1"/>
</dbReference>
<dbReference type="Gene3D" id="3.60.21.10">
    <property type="match status" value="1"/>
</dbReference>
<dbReference type="PROSITE" id="PS00786">
    <property type="entry name" value="5_NUCLEOTIDASE_2"/>
    <property type="match status" value="1"/>
</dbReference>
<evidence type="ECO:0000256" key="9">
    <source>
        <dbReference type="ARBA" id="ARBA00022801"/>
    </source>
</evidence>
<dbReference type="CDD" id="cd07410">
    <property type="entry name" value="MPP_CpdB_N"/>
    <property type="match status" value="1"/>
</dbReference>
<keyword evidence="6" id="KW-0479">Metal-binding</keyword>
<proteinExistence type="inferred from homology"/>
<dbReference type="SUPFAM" id="SSF56300">
    <property type="entry name" value="Metallo-dependent phosphatases"/>
    <property type="match status" value="1"/>
</dbReference>
<dbReference type="Proteomes" id="UP000634529">
    <property type="component" value="Unassembled WGS sequence"/>
</dbReference>
<evidence type="ECO:0000256" key="11">
    <source>
        <dbReference type="RuleBase" id="RU362119"/>
    </source>
</evidence>
<dbReference type="EMBL" id="JACYTN010000017">
    <property type="protein sequence ID" value="MBD8499989.1"/>
    <property type="molecule type" value="Genomic_DNA"/>
</dbReference>
<comment type="caution">
    <text evidence="14">The sequence shown here is derived from an EMBL/GenBank/DDBJ whole genome shotgun (WGS) entry which is preliminary data.</text>
</comment>
<accession>A0ABR9B0R6</accession>
<keyword evidence="10" id="KW-0511">Multifunctional enzyme</keyword>
<dbReference type="Pfam" id="PF02872">
    <property type="entry name" value="5_nucleotid_C"/>
    <property type="match status" value="1"/>
</dbReference>
<reference evidence="14 15" key="1">
    <citation type="submission" date="2020-09" db="EMBL/GenBank/DDBJ databases">
        <title>Paenibacillus sp. CAU 1523 isolated from sand of Haeundae Beach.</title>
        <authorList>
            <person name="Kim W."/>
        </authorList>
    </citation>
    <scope>NUCLEOTIDE SEQUENCE [LARGE SCALE GENOMIC DNA]</scope>
    <source>
        <strain evidence="14 15">CAU 1523</strain>
    </source>
</reference>
<keyword evidence="9 11" id="KW-0378">Hydrolase</keyword>
<evidence type="ECO:0000256" key="7">
    <source>
        <dbReference type="ARBA" id="ARBA00022729"/>
    </source>
</evidence>
<dbReference type="Gene3D" id="3.90.780.10">
    <property type="entry name" value="5'-Nucleotidase, C-terminal domain"/>
    <property type="match status" value="1"/>
</dbReference>
<evidence type="ECO:0000256" key="10">
    <source>
        <dbReference type="ARBA" id="ARBA00023268"/>
    </source>
</evidence>
<evidence type="ECO:0000256" key="2">
    <source>
        <dbReference type="ARBA" id="ARBA00001730"/>
    </source>
</evidence>
<dbReference type="PANTHER" id="PTHR11575:SF6">
    <property type="entry name" value="2',3'-CYCLIC-NUCLEOTIDE 2'-PHOSPHODIESTERASE_3'-NUCLEOTIDASE"/>
    <property type="match status" value="1"/>
</dbReference>
<dbReference type="InterPro" id="IPR036907">
    <property type="entry name" value="5'-Nucleotdase_C_sf"/>
</dbReference>
<name>A0ABR9B0R6_9BACL</name>
<comment type="cofactor">
    <cofactor evidence="3">
        <name>a divalent metal cation</name>
        <dbReference type="ChEBI" id="CHEBI:60240"/>
    </cofactor>
</comment>